<proteinExistence type="predicted"/>
<evidence type="ECO:0000313" key="1">
    <source>
        <dbReference type="EMBL" id="KAA6363722.1"/>
    </source>
</evidence>
<name>A0A5J4U155_9EUKA</name>
<comment type="caution">
    <text evidence="1">The sequence shown here is derived from an EMBL/GenBank/DDBJ whole genome shotgun (WGS) entry which is preliminary data.</text>
</comment>
<dbReference type="Proteomes" id="UP000324800">
    <property type="component" value="Unassembled WGS sequence"/>
</dbReference>
<organism evidence="1 2">
    <name type="scientific">Streblomastix strix</name>
    <dbReference type="NCBI Taxonomy" id="222440"/>
    <lineage>
        <taxon>Eukaryota</taxon>
        <taxon>Metamonada</taxon>
        <taxon>Preaxostyla</taxon>
        <taxon>Oxymonadida</taxon>
        <taxon>Streblomastigidae</taxon>
        <taxon>Streblomastix</taxon>
    </lineage>
</organism>
<dbReference type="EMBL" id="SNRW01022556">
    <property type="protein sequence ID" value="KAA6363722.1"/>
    <property type="molecule type" value="Genomic_DNA"/>
</dbReference>
<protein>
    <submittedName>
        <fullName evidence="1">Uncharacterized protein</fullName>
    </submittedName>
</protein>
<accession>A0A5J4U155</accession>
<reference evidence="1 2" key="1">
    <citation type="submission" date="2019-03" db="EMBL/GenBank/DDBJ databases">
        <title>Single cell metagenomics reveals metabolic interactions within the superorganism composed of flagellate Streblomastix strix and complex community of Bacteroidetes bacteria on its surface.</title>
        <authorList>
            <person name="Treitli S.C."/>
            <person name="Kolisko M."/>
            <person name="Husnik F."/>
            <person name="Keeling P."/>
            <person name="Hampl V."/>
        </authorList>
    </citation>
    <scope>NUCLEOTIDE SEQUENCE [LARGE SCALE GENOMIC DNA]</scope>
    <source>
        <strain evidence="1">ST1C</strain>
    </source>
</reference>
<evidence type="ECO:0000313" key="2">
    <source>
        <dbReference type="Proteomes" id="UP000324800"/>
    </source>
</evidence>
<dbReference type="AlphaFoldDB" id="A0A5J4U155"/>
<gene>
    <name evidence="1" type="ORF">EZS28_040751</name>
</gene>
<sequence>MFPSRITGGSCNFEADRDTKDVLDDLEGIEKLKEDLAADQQDDDPSDIDYETGSSQFIFYQTADPNGVVDYIGPNEERSNSFGVYNYRNQLLSNFYELELALFIASKLLYQKKSRLLSDPIIQQQFGWIIYDGEDYYEEVISQDGDNSYDGDCNYEQGRSPVKGGYYTAINQGEFYEYMNELGERSCLDWFGNWENWDIFQYGEGQEVVQLDGVGY</sequence>